<dbReference type="InterPro" id="IPR027417">
    <property type="entry name" value="P-loop_NTPase"/>
</dbReference>
<name>A0A9D1TN85_9SPIO</name>
<reference evidence="1" key="1">
    <citation type="journal article" date="2021" name="PeerJ">
        <title>Extensive microbial diversity within the chicken gut microbiome revealed by metagenomics and culture.</title>
        <authorList>
            <person name="Gilroy R."/>
            <person name="Ravi A."/>
            <person name="Getino M."/>
            <person name="Pursley I."/>
            <person name="Horton D.L."/>
            <person name="Alikhan N.F."/>
            <person name="Baker D."/>
            <person name="Gharbi K."/>
            <person name="Hall N."/>
            <person name="Watson M."/>
            <person name="Adriaenssens E.M."/>
            <person name="Foster-Nyarko E."/>
            <person name="Jarju S."/>
            <person name="Secka A."/>
            <person name="Antonio M."/>
            <person name="Oren A."/>
            <person name="Chaudhuri R.R."/>
            <person name="La Ragione R."/>
            <person name="Hildebrand F."/>
            <person name="Pallen M.J."/>
        </authorList>
    </citation>
    <scope>NUCLEOTIDE SEQUENCE</scope>
    <source>
        <strain evidence="1">Gambia11-129</strain>
    </source>
</reference>
<dbReference type="GO" id="GO:0016301">
    <property type="term" value="F:kinase activity"/>
    <property type="evidence" value="ECO:0007669"/>
    <property type="project" value="UniProtKB-KW"/>
</dbReference>
<dbReference type="SUPFAM" id="SSF52540">
    <property type="entry name" value="P-loop containing nucleoside triphosphate hydrolases"/>
    <property type="match status" value="1"/>
</dbReference>
<dbReference type="EMBL" id="DXHU01000023">
    <property type="protein sequence ID" value="HIV99327.1"/>
    <property type="molecule type" value="Genomic_DNA"/>
</dbReference>
<organism evidence="1 2">
    <name type="scientific">Candidatus Ornithospirochaeta avicola</name>
    <dbReference type="NCBI Taxonomy" id="2840896"/>
    <lineage>
        <taxon>Bacteria</taxon>
        <taxon>Pseudomonadati</taxon>
        <taxon>Spirochaetota</taxon>
        <taxon>Spirochaetia</taxon>
        <taxon>Spirochaetales</taxon>
        <taxon>Spirochaetaceae</taxon>
        <taxon>Spirochaetaceae incertae sedis</taxon>
        <taxon>Candidatus Ornithospirochaeta</taxon>
    </lineage>
</organism>
<keyword evidence="1" id="KW-0808">Transferase</keyword>
<reference evidence="1" key="2">
    <citation type="submission" date="2021-04" db="EMBL/GenBank/DDBJ databases">
        <authorList>
            <person name="Gilroy R."/>
        </authorList>
    </citation>
    <scope>NUCLEOTIDE SEQUENCE</scope>
    <source>
        <strain evidence="1">Gambia11-129</strain>
    </source>
</reference>
<comment type="caution">
    <text evidence="1">The sequence shown here is derived from an EMBL/GenBank/DDBJ whole genome shotgun (WGS) entry which is preliminary data.</text>
</comment>
<gene>
    <name evidence="1" type="ORF">IAB12_06090</name>
</gene>
<protein>
    <submittedName>
        <fullName evidence="1">Cytidylate kinase-like family protein</fullName>
    </submittedName>
</protein>
<dbReference type="Gene3D" id="3.40.50.300">
    <property type="entry name" value="P-loop containing nucleotide triphosphate hydrolases"/>
    <property type="match status" value="1"/>
</dbReference>
<accession>A0A9D1TN85</accession>
<dbReference type="Proteomes" id="UP000823936">
    <property type="component" value="Unassembled WGS sequence"/>
</dbReference>
<sequence length="217" mass="24289">MSSKTIFTIGRQFGSGGRKVGKMLSERLGIPFYDKELLTIAAKDSGLSENLFKNADEKPSSSLLYSIAMGAYPMNSGSVGFNEMPLNDQLFLIQSKTIKKIASEGSCVIIGRCADYVLRDYPHLVSAFIHAPLDARVYRAIHTYEIDEDKAEDVCLKSDKTRASFYNYYSDQKWGMCRTYDLSLDSSKLGIEGCVDIIVKYSKIYDNHLEKLGIRIG</sequence>
<keyword evidence="1" id="KW-0418">Kinase</keyword>
<dbReference type="Pfam" id="PF13189">
    <property type="entry name" value="Cytidylate_kin2"/>
    <property type="match status" value="1"/>
</dbReference>
<evidence type="ECO:0000313" key="1">
    <source>
        <dbReference type="EMBL" id="HIV99327.1"/>
    </source>
</evidence>
<proteinExistence type="predicted"/>
<evidence type="ECO:0000313" key="2">
    <source>
        <dbReference type="Proteomes" id="UP000823936"/>
    </source>
</evidence>
<dbReference type="AlphaFoldDB" id="A0A9D1TN85"/>